<keyword evidence="3" id="KW-1185">Reference proteome</keyword>
<evidence type="ECO:0000256" key="1">
    <source>
        <dbReference type="SAM" id="MobiDB-lite"/>
    </source>
</evidence>
<protein>
    <submittedName>
        <fullName evidence="2">Uncharacterized protein</fullName>
    </submittedName>
</protein>
<dbReference type="Proteomes" id="UP001182556">
    <property type="component" value="Unassembled WGS sequence"/>
</dbReference>
<evidence type="ECO:0000313" key="2">
    <source>
        <dbReference type="EMBL" id="KAK1924843.1"/>
    </source>
</evidence>
<organism evidence="2 3">
    <name type="scientific">Papiliotrema laurentii</name>
    <name type="common">Cryptococcus laurentii</name>
    <dbReference type="NCBI Taxonomy" id="5418"/>
    <lineage>
        <taxon>Eukaryota</taxon>
        <taxon>Fungi</taxon>
        <taxon>Dikarya</taxon>
        <taxon>Basidiomycota</taxon>
        <taxon>Agaricomycotina</taxon>
        <taxon>Tremellomycetes</taxon>
        <taxon>Tremellales</taxon>
        <taxon>Rhynchogastremaceae</taxon>
        <taxon>Papiliotrema</taxon>
    </lineage>
</organism>
<proteinExistence type="predicted"/>
<feature type="region of interest" description="Disordered" evidence="1">
    <location>
        <begin position="1"/>
        <end position="39"/>
    </location>
</feature>
<sequence>MGGRKSTPPPLPGIAPSPPMKYCQPSRPPPPVQKRKPGPRYVTLRDLPRAKYTPDMYKVINTEQNAKVTRPYSARIAQLYNVTKMPEAEWSAMDIYRCFEKYRAVKDFVGMDVCRKYLQLGRVRCERYAYDPKGGKTTRSDDETGEEVEITADKPVRNYDTLIMAQNFQDYEDKCWHDEVYRRKWVDFGGKEEDLPAPGFFIAVESLFGEGFYDDAEAPTTNSKGKGKKTASTSQANKENQPTASSSRGAKGKRRSDTQAGEAPAKKSKISAGTRSTRSTRAT</sequence>
<feature type="region of interest" description="Disordered" evidence="1">
    <location>
        <begin position="217"/>
        <end position="283"/>
    </location>
</feature>
<comment type="caution">
    <text evidence="2">The sequence shown here is derived from an EMBL/GenBank/DDBJ whole genome shotgun (WGS) entry which is preliminary data.</text>
</comment>
<dbReference type="EMBL" id="JAODAN010000004">
    <property type="protein sequence ID" value="KAK1924843.1"/>
    <property type="molecule type" value="Genomic_DNA"/>
</dbReference>
<gene>
    <name evidence="2" type="ORF">DB88DRAFT_239789</name>
</gene>
<dbReference type="AlphaFoldDB" id="A0AAD9FRH9"/>
<reference evidence="2" key="1">
    <citation type="submission" date="2023-02" db="EMBL/GenBank/DDBJ databases">
        <title>Identification and recombinant expression of a fungal hydrolase from Papiliotrema laurentii that hydrolyzes apple cutin and clears colloidal polyester polyurethane.</title>
        <authorList>
            <consortium name="DOE Joint Genome Institute"/>
            <person name="Roman V.A."/>
            <person name="Bojanowski C."/>
            <person name="Crable B.R."/>
            <person name="Wagner D.N."/>
            <person name="Hung C.S."/>
            <person name="Nadeau L.J."/>
            <person name="Schratz L."/>
            <person name="Haridas S."/>
            <person name="Pangilinan J."/>
            <person name="Lipzen A."/>
            <person name="Na H."/>
            <person name="Yan M."/>
            <person name="Ng V."/>
            <person name="Grigoriev I.V."/>
            <person name="Spatafora J.W."/>
            <person name="Barlow D."/>
            <person name="Biffinger J."/>
            <person name="Kelley-Loughnane N."/>
            <person name="Varaljay V.A."/>
            <person name="Crookes-Goodson W.J."/>
        </authorList>
    </citation>
    <scope>NUCLEOTIDE SEQUENCE</scope>
    <source>
        <strain evidence="2">5307AH</strain>
    </source>
</reference>
<accession>A0AAD9FRH9</accession>
<name>A0AAD9FRH9_PAPLA</name>
<dbReference type="Pfam" id="PF14328">
    <property type="entry name" value="DUF4385"/>
    <property type="match status" value="1"/>
</dbReference>
<feature type="compositionally biased region" description="Pro residues" evidence="1">
    <location>
        <begin position="7"/>
        <end position="19"/>
    </location>
</feature>
<dbReference type="InterPro" id="IPR025494">
    <property type="entry name" value="DUF4385"/>
</dbReference>
<feature type="compositionally biased region" description="Low complexity" evidence="1">
    <location>
        <begin position="271"/>
        <end position="283"/>
    </location>
</feature>
<feature type="compositionally biased region" description="Low complexity" evidence="1">
    <location>
        <begin position="220"/>
        <end position="234"/>
    </location>
</feature>
<evidence type="ECO:0000313" key="3">
    <source>
        <dbReference type="Proteomes" id="UP001182556"/>
    </source>
</evidence>